<name>A0A8J6TS02_9GAMM</name>
<dbReference type="Gene3D" id="3.60.15.10">
    <property type="entry name" value="Ribonuclease Z/Hydroxyacylglutathione hydrolase-like"/>
    <property type="match status" value="1"/>
</dbReference>
<organism evidence="2 3">
    <name type="scientific">Candidatus Thiopontia autotrophica</name>
    <dbReference type="NCBI Taxonomy" id="2841688"/>
    <lineage>
        <taxon>Bacteria</taxon>
        <taxon>Pseudomonadati</taxon>
        <taxon>Pseudomonadota</taxon>
        <taxon>Gammaproteobacteria</taxon>
        <taxon>Candidatus Thiopontia</taxon>
    </lineage>
</organism>
<sequence length="79" mass="8553">MRRLIAFFMVLFASGVVAENVVRDYPFEQVAENTWVIHGPLGVPNVENQGFMNNPGIVITDAGVVIVDPGSSVMPATHI</sequence>
<dbReference type="Proteomes" id="UP000654401">
    <property type="component" value="Unassembled WGS sequence"/>
</dbReference>
<dbReference type="SUPFAM" id="SSF56281">
    <property type="entry name" value="Metallo-hydrolase/oxidoreductase"/>
    <property type="match status" value="1"/>
</dbReference>
<proteinExistence type="predicted"/>
<feature type="chain" id="PRO_5035284970" description="MBL fold metallo-hydrolase" evidence="1">
    <location>
        <begin position="19"/>
        <end position="79"/>
    </location>
</feature>
<protein>
    <recommendedName>
        <fullName evidence="4">MBL fold metallo-hydrolase</fullName>
    </recommendedName>
</protein>
<evidence type="ECO:0000313" key="2">
    <source>
        <dbReference type="EMBL" id="MBC8519003.1"/>
    </source>
</evidence>
<evidence type="ECO:0000313" key="3">
    <source>
        <dbReference type="Proteomes" id="UP000654401"/>
    </source>
</evidence>
<keyword evidence="1" id="KW-0732">Signal</keyword>
<dbReference type="EMBL" id="JACNFK010000014">
    <property type="protein sequence ID" value="MBC8519003.1"/>
    <property type="molecule type" value="Genomic_DNA"/>
</dbReference>
<gene>
    <name evidence="2" type="ORF">H8D24_01155</name>
</gene>
<reference evidence="2 3" key="1">
    <citation type="submission" date="2020-08" db="EMBL/GenBank/DDBJ databases">
        <title>Bridging the membrane lipid divide: bacteria of the FCB group superphylum have the potential to synthesize archaeal ether lipids.</title>
        <authorList>
            <person name="Villanueva L."/>
            <person name="Von Meijenfeldt F.A.B."/>
            <person name="Westbye A.B."/>
            <person name="Yadav S."/>
            <person name="Hopmans E.C."/>
            <person name="Dutilh B.E."/>
            <person name="Sinninghe Damste J.S."/>
        </authorList>
    </citation>
    <scope>NUCLEOTIDE SEQUENCE [LARGE SCALE GENOMIC DNA]</scope>
    <source>
        <strain evidence="2">NIOZ-UU100</strain>
    </source>
</reference>
<comment type="caution">
    <text evidence="2">The sequence shown here is derived from an EMBL/GenBank/DDBJ whole genome shotgun (WGS) entry which is preliminary data.</text>
</comment>
<evidence type="ECO:0000256" key="1">
    <source>
        <dbReference type="SAM" id="SignalP"/>
    </source>
</evidence>
<accession>A0A8J6TS02</accession>
<evidence type="ECO:0008006" key="4">
    <source>
        <dbReference type="Google" id="ProtNLM"/>
    </source>
</evidence>
<dbReference type="AlphaFoldDB" id="A0A8J6TS02"/>
<feature type="signal peptide" evidence="1">
    <location>
        <begin position="1"/>
        <end position="18"/>
    </location>
</feature>
<dbReference type="InterPro" id="IPR036866">
    <property type="entry name" value="RibonucZ/Hydroxyglut_hydro"/>
</dbReference>